<evidence type="ECO:0000256" key="5">
    <source>
        <dbReference type="ARBA" id="ARBA00022801"/>
    </source>
</evidence>
<evidence type="ECO:0000256" key="6">
    <source>
        <dbReference type="ARBA" id="ARBA00022833"/>
    </source>
</evidence>
<keyword evidence="11" id="KW-0121">Carboxypeptidase</keyword>
<dbReference type="Pfam" id="PF13290">
    <property type="entry name" value="CHB_HEX_C_1"/>
    <property type="match status" value="1"/>
</dbReference>
<evidence type="ECO:0000256" key="9">
    <source>
        <dbReference type="SAM" id="SignalP"/>
    </source>
</evidence>
<evidence type="ECO:0000256" key="1">
    <source>
        <dbReference type="ARBA" id="ARBA00001947"/>
    </source>
</evidence>
<dbReference type="GO" id="GO:0006508">
    <property type="term" value="P:proteolysis"/>
    <property type="evidence" value="ECO:0007669"/>
    <property type="project" value="UniProtKB-KW"/>
</dbReference>
<comment type="caution">
    <text evidence="11">The sequence shown here is derived from an EMBL/GenBank/DDBJ whole genome shotgun (WGS) entry which is preliminary data.</text>
</comment>
<evidence type="ECO:0000313" key="12">
    <source>
        <dbReference type="Proteomes" id="UP000323380"/>
    </source>
</evidence>
<evidence type="ECO:0000256" key="4">
    <source>
        <dbReference type="ARBA" id="ARBA00022723"/>
    </source>
</evidence>
<dbReference type="Proteomes" id="UP000323380">
    <property type="component" value="Unassembled WGS sequence"/>
</dbReference>
<dbReference type="InterPro" id="IPR057246">
    <property type="entry name" value="CARBOXYPEPT_ZN_1"/>
</dbReference>
<dbReference type="Gene3D" id="3.40.630.10">
    <property type="entry name" value="Zn peptidases"/>
    <property type="match status" value="1"/>
</dbReference>
<dbReference type="SMART" id="SM00631">
    <property type="entry name" value="Zn_pept"/>
    <property type="match status" value="1"/>
</dbReference>
<organism evidence="11 12">
    <name type="scientific">Actinomadura chibensis</name>
    <dbReference type="NCBI Taxonomy" id="392828"/>
    <lineage>
        <taxon>Bacteria</taxon>
        <taxon>Bacillati</taxon>
        <taxon>Actinomycetota</taxon>
        <taxon>Actinomycetes</taxon>
        <taxon>Streptosporangiales</taxon>
        <taxon>Thermomonosporaceae</taxon>
        <taxon>Actinomadura</taxon>
    </lineage>
</organism>
<dbReference type="PANTHER" id="PTHR11705:SF143">
    <property type="entry name" value="SLL0236 PROTEIN"/>
    <property type="match status" value="1"/>
</dbReference>
<sequence>MRSSRKPGKVGRRAPWLVLSAALVLSPLPALAQGATPNGGVSPDRRSSSEQNGVALMRVVVPDQQAVDRLNALGVDLAEYTRPVDGGIEVHAVLSPAEAKELRSKGYDVRDAISDQQDVAKLRQEREQTLRSLAQDGQTADTLTPLRAEWFTSLEGQRFLSIEVKTSAPDATNILTATWNSGKGTEPGSGGTATMSRFTDAGQYMYHRFTSPLAIDAAPTKATVTSSSGGSVTVPVKEWLGKPRKAPGKHYVSDFVDHYMDPTEVYGRINGLAKEFPKLAEIVDLPNKTNGYRRKAQAQFGTVAASTFYVTSNAYGSDGGNDIALALRKADRPSAPLSVSVDGKNVTVTLATDAEGAATSTAKQVVDALNADAGTLLRADTYRGDAGSGVVAESAATKLTDGLKAPASVSRKPFQMQALRIGKRRDGSKPGVFLYCQEHAREWVTPLTCVETAERLLRNYRLDPATRKIVNDLDIFVLPSVNPDGAHYSMYDFNMQRRNMTDHCGPAESDPGYRNSWGVDLNRNFSVGSVFDGYSGASTSCRSDVFAGPAELSEPEAKNEVWLTHRFPNIKFAMNTHSYGGYFMWPPGAYKVPGRELLPRVDLGTESFFWAASDHILNAVQSRRGTAIWPGRTGPVPDVLYSAAGNSADEHWYNRGIIGWDFEVGADIWNPSTKRFDPVGFQPPFAEGHEEAMEFASGQIGILEVARAYGSDKTPPRSNLLIADRQPGSTTFTFTTNEPATVYYTLDGSRPTLKSPKLKAAGVREGPEKLKVAKNTEVKWFTVDIAGNIENHYNPDGNRQNYRHQWVTVKN</sequence>
<keyword evidence="4" id="KW-0479">Metal-binding</keyword>
<keyword evidence="12" id="KW-1185">Reference proteome</keyword>
<dbReference type="STRING" id="1220554.GCA_001552135_03615"/>
<evidence type="ECO:0000256" key="2">
    <source>
        <dbReference type="ARBA" id="ARBA00005988"/>
    </source>
</evidence>
<dbReference type="PANTHER" id="PTHR11705">
    <property type="entry name" value="PROTEASE FAMILY M14 CARBOXYPEPTIDASE A,B"/>
    <property type="match status" value="1"/>
</dbReference>
<proteinExistence type="inferred from homology"/>
<comment type="caution">
    <text evidence="8">Lacks conserved residue(s) required for the propagation of feature annotation.</text>
</comment>
<dbReference type="EMBL" id="VSFG01000001">
    <property type="protein sequence ID" value="TYB49528.1"/>
    <property type="molecule type" value="Genomic_DNA"/>
</dbReference>
<keyword evidence="5" id="KW-0378">Hydrolase</keyword>
<dbReference type="Pfam" id="PF00246">
    <property type="entry name" value="Peptidase_M14"/>
    <property type="match status" value="1"/>
</dbReference>
<evidence type="ECO:0000256" key="8">
    <source>
        <dbReference type="PROSITE-ProRule" id="PRU01379"/>
    </source>
</evidence>
<evidence type="ECO:0000259" key="10">
    <source>
        <dbReference type="PROSITE" id="PS52035"/>
    </source>
</evidence>
<keyword evidence="7" id="KW-0482">Metalloprotease</keyword>
<comment type="similarity">
    <text evidence="2 8">Belongs to the peptidase M14 family.</text>
</comment>
<accession>A0A5D0NZD7</accession>
<dbReference type="GO" id="GO:0005615">
    <property type="term" value="C:extracellular space"/>
    <property type="evidence" value="ECO:0007669"/>
    <property type="project" value="TreeGrafter"/>
</dbReference>
<dbReference type="GO" id="GO:0004181">
    <property type="term" value="F:metallocarboxypeptidase activity"/>
    <property type="evidence" value="ECO:0007669"/>
    <property type="project" value="InterPro"/>
</dbReference>
<evidence type="ECO:0000313" key="11">
    <source>
        <dbReference type="EMBL" id="TYB49528.1"/>
    </source>
</evidence>
<dbReference type="GO" id="GO:0008270">
    <property type="term" value="F:zinc ion binding"/>
    <property type="evidence" value="ECO:0007669"/>
    <property type="project" value="InterPro"/>
</dbReference>
<dbReference type="PROSITE" id="PS00132">
    <property type="entry name" value="CARBOXYPEPT_ZN_1"/>
    <property type="match status" value="1"/>
</dbReference>
<evidence type="ECO:0000256" key="7">
    <source>
        <dbReference type="ARBA" id="ARBA00023049"/>
    </source>
</evidence>
<dbReference type="SUPFAM" id="SSF53187">
    <property type="entry name" value="Zn-dependent exopeptidases"/>
    <property type="match status" value="1"/>
</dbReference>
<reference evidence="11 12" key="1">
    <citation type="submission" date="2019-08" db="EMBL/GenBank/DDBJ databases">
        <title>Actinomadura sp. nov. CYP1-5 isolated from mountain soil.</title>
        <authorList>
            <person name="Songsumanus A."/>
            <person name="Kuncharoen N."/>
            <person name="Kudo T."/>
            <person name="Yuki M."/>
            <person name="Igarashi Y."/>
            <person name="Tanasupawat S."/>
        </authorList>
    </citation>
    <scope>NUCLEOTIDE SEQUENCE [LARGE SCALE GENOMIC DNA]</scope>
    <source>
        <strain evidence="11 12">JCM 14158</strain>
    </source>
</reference>
<keyword evidence="9" id="KW-0732">Signal</keyword>
<keyword evidence="3" id="KW-0645">Protease</keyword>
<dbReference type="InterPro" id="IPR059177">
    <property type="entry name" value="GH29D-like_dom"/>
</dbReference>
<feature type="chain" id="PRO_5022868262" evidence="9">
    <location>
        <begin position="33"/>
        <end position="811"/>
    </location>
</feature>
<protein>
    <submittedName>
        <fullName evidence="11">Zinc carboxypeptidase</fullName>
    </submittedName>
</protein>
<name>A0A5D0NZD7_9ACTN</name>
<feature type="signal peptide" evidence="9">
    <location>
        <begin position="1"/>
        <end position="32"/>
    </location>
</feature>
<dbReference type="AlphaFoldDB" id="A0A5D0NZD7"/>
<dbReference type="InterPro" id="IPR000834">
    <property type="entry name" value="Peptidase_M14"/>
</dbReference>
<dbReference type="RefSeq" id="WP_067892574.1">
    <property type="nucleotide sequence ID" value="NZ_VSFG01000001.1"/>
</dbReference>
<dbReference type="PROSITE" id="PS52035">
    <property type="entry name" value="PEPTIDASE_M14"/>
    <property type="match status" value="1"/>
</dbReference>
<feature type="domain" description="Peptidase M14" evidence="10">
    <location>
        <begin position="381"/>
        <end position="706"/>
    </location>
</feature>
<evidence type="ECO:0000256" key="3">
    <source>
        <dbReference type="ARBA" id="ARBA00022670"/>
    </source>
</evidence>
<keyword evidence="6" id="KW-0862">Zinc</keyword>
<comment type="cofactor">
    <cofactor evidence="1">
        <name>Zn(2+)</name>
        <dbReference type="ChEBI" id="CHEBI:29105"/>
    </cofactor>
</comment>
<gene>
    <name evidence="11" type="ORF">FXF69_10765</name>
</gene>